<protein>
    <submittedName>
        <fullName evidence="1">Uncharacterized protein</fullName>
    </submittedName>
</protein>
<reference evidence="2" key="1">
    <citation type="journal article" date="2022" name="Mol. Ecol. Resour.">
        <title>The genomes of chicory, endive, great burdock and yacon provide insights into Asteraceae palaeo-polyploidization history and plant inulin production.</title>
        <authorList>
            <person name="Fan W."/>
            <person name="Wang S."/>
            <person name="Wang H."/>
            <person name="Wang A."/>
            <person name="Jiang F."/>
            <person name="Liu H."/>
            <person name="Zhao H."/>
            <person name="Xu D."/>
            <person name="Zhang Y."/>
        </authorList>
    </citation>
    <scope>NUCLEOTIDE SEQUENCE [LARGE SCALE GENOMIC DNA]</scope>
    <source>
        <strain evidence="2">cv. Niubang</strain>
    </source>
</reference>
<proteinExistence type="predicted"/>
<organism evidence="1 2">
    <name type="scientific">Arctium lappa</name>
    <name type="common">Greater burdock</name>
    <name type="synonym">Lappa major</name>
    <dbReference type="NCBI Taxonomy" id="4217"/>
    <lineage>
        <taxon>Eukaryota</taxon>
        <taxon>Viridiplantae</taxon>
        <taxon>Streptophyta</taxon>
        <taxon>Embryophyta</taxon>
        <taxon>Tracheophyta</taxon>
        <taxon>Spermatophyta</taxon>
        <taxon>Magnoliopsida</taxon>
        <taxon>eudicotyledons</taxon>
        <taxon>Gunneridae</taxon>
        <taxon>Pentapetalae</taxon>
        <taxon>asterids</taxon>
        <taxon>campanulids</taxon>
        <taxon>Asterales</taxon>
        <taxon>Asteraceae</taxon>
        <taxon>Carduoideae</taxon>
        <taxon>Cardueae</taxon>
        <taxon>Arctiinae</taxon>
        <taxon>Arctium</taxon>
    </lineage>
</organism>
<evidence type="ECO:0000313" key="1">
    <source>
        <dbReference type="EMBL" id="KAI3693242.1"/>
    </source>
</evidence>
<evidence type="ECO:0000313" key="2">
    <source>
        <dbReference type="Proteomes" id="UP001055879"/>
    </source>
</evidence>
<dbReference type="Proteomes" id="UP001055879">
    <property type="component" value="Linkage Group LG11"/>
</dbReference>
<name>A0ACB8Z635_ARCLA</name>
<gene>
    <name evidence="1" type="ORF">L6452_33074</name>
</gene>
<accession>A0ACB8Z635</accession>
<reference evidence="1 2" key="2">
    <citation type="journal article" date="2022" name="Mol. Ecol. Resour.">
        <title>The genomes of chicory, endive, great burdock and yacon provide insights into Asteraceae paleo-polyploidization history and plant inulin production.</title>
        <authorList>
            <person name="Fan W."/>
            <person name="Wang S."/>
            <person name="Wang H."/>
            <person name="Wang A."/>
            <person name="Jiang F."/>
            <person name="Liu H."/>
            <person name="Zhao H."/>
            <person name="Xu D."/>
            <person name="Zhang Y."/>
        </authorList>
    </citation>
    <scope>NUCLEOTIDE SEQUENCE [LARGE SCALE GENOMIC DNA]</scope>
    <source>
        <strain evidence="2">cv. Niubang</strain>
    </source>
</reference>
<dbReference type="EMBL" id="CM042057">
    <property type="protein sequence ID" value="KAI3693242.1"/>
    <property type="molecule type" value="Genomic_DNA"/>
</dbReference>
<keyword evidence="2" id="KW-1185">Reference proteome</keyword>
<comment type="caution">
    <text evidence="1">The sequence shown here is derived from an EMBL/GenBank/DDBJ whole genome shotgun (WGS) entry which is preliminary data.</text>
</comment>
<sequence length="233" mass="26161">MQGLVNLRTLEVHHCENLVSLGEKEEDNYGSNLISLRTLKVLFCNNMERCNCPNGIETLIIYNCCSITSVSFPKGGQKLKSLVIWDCDKISEIVLGGVVTENNGLLINSSMSILEAVTLASWKPSFSSIISPMTLCTYNYVADTYGALLPVGTPSEFERILELKPSRWPMWRQMLCLLPWPPQLHMQYFERGCAYQSSGTWQSATTTGFKRFLALTEAAKARKDGPFRELFNA</sequence>